<protein>
    <recommendedName>
        <fullName evidence="4">DUF445 domain-containing protein</fullName>
    </recommendedName>
</protein>
<evidence type="ECO:0000313" key="3">
    <source>
        <dbReference type="Proteomes" id="UP000033070"/>
    </source>
</evidence>
<dbReference type="PANTHER" id="PTHR38442">
    <property type="entry name" value="INNER MEMBRANE PROTEIN-RELATED"/>
    <property type="match status" value="1"/>
</dbReference>
<accession>A0A2Z6G8P0</accession>
<keyword evidence="1" id="KW-1133">Transmembrane helix</keyword>
<feature type="transmembrane region" description="Helical" evidence="1">
    <location>
        <begin position="41"/>
        <end position="66"/>
    </location>
</feature>
<dbReference type="KEGG" id="fam:OYT1_ch0204"/>
<dbReference type="Pfam" id="PF04286">
    <property type="entry name" value="DUF445"/>
    <property type="match status" value="1"/>
</dbReference>
<sequence length="425" mass="48278">MKQLSQIEQLQRMKRLALYLLLSAAVLYALAIVLHRFHPLFAYVAAFAEAAMVGAIADWFAVVALFRRPLGLPIPHTAIIPQSKKRIGENLATFICQHFLSTAQVLSKIREFDPANKLASWLAAPRNAQLTGRLLTDAARYSLDALADQRVQHFIRDTAIARLDQIDLAKAGGQMLDILTSERRHQAVLDELLRMLDEVMAHPEVQTKLAEAIAEELRSLEYLGWTLRRLGADQWGGQFSTAKLVSGLSSLIAEVSHDPQHALRLRFDHYMMEFIARLKSDPEMHLRGQEIKAHFLQHPQLAETLAQTWRDVLTWLKEDLGREDSTVRVRIEESAQLLGEKLQADQAMQSWVNEQLLSVAPQWIEKYREDIRRYIISRVDAWGADELVSALETNIGKDLQFIRINGTLVGGTIGLLIYTLTQWLR</sequence>
<evidence type="ECO:0000256" key="1">
    <source>
        <dbReference type="SAM" id="Phobius"/>
    </source>
</evidence>
<dbReference type="STRING" id="1188319.OYT1_00549"/>
<keyword evidence="3" id="KW-1185">Reference proteome</keyword>
<keyword evidence="1" id="KW-0812">Transmembrane</keyword>
<proteinExistence type="predicted"/>
<gene>
    <name evidence="2" type="ORF">OYT1_ch0204</name>
</gene>
<reference evidence="2 3" key="1">
    <citation type="submission" date="2018-06" db="EMBL/GenBank/DDBJ databases">
        <title>OYT1 Genome Sequencing.</title>
        <authorList>
            <person name="Kato S."/>
            <person name="Itoh T."/>
            <person name="Ohkuma M."/>
        </authorList>
    </citation>
    <scope>NUCLEOTIDE SEQUENCE [LARGE SCALE GENOMIC DNA]</scope>
    <source>
        <strain evidence="2 3">OYT1</strain>
    </source>
</reference>
<dbReference type="GO" id="GO:0005886">
    <property type="term" value="C:plasma membrane"/>
    <property type="evidence" value="ECO:0007669"/>
    <property type="project" value="TreeGrafter"/>
</dbReference>
<dbReference type="InterPro" id="IPR007383">
    <property type="entry name" value="DUF445"/>
</dbReference>
<name>A0A2Z6G8P0_9PROT</name>
<organism evidence="2 3">
    <name type="scientific">Ferriphaselus amnicola</name>
    <dbReference type="NCBI Taxonomy" id="1188319"/>
    <lineage>
        <taxon>Bacteria</taxon>
        <taxon>Pseudomonadati</taxon>
        <taxon>Pseudomonadota</taxon>
        <taxon>Betaproteobacteria</taxon>
        <taxon>Nitrosomonadales</taxon>
        <taxon>Gallionellaceae</taxon>
        <taxon>Ferriphaselus</taxon>
    </lineage>
</organism>
<dbReference type="AlphaFoldDB" id="A0A2Z6G8P0"/>
<dbReference type="PANTHER" id="PTHR38442:SF1">
    <property type="entry name" value="INNER MEMBRANE PROTEIN"/>
    <property type="match status" value="1"/>
</dbReference>
<dbReference type="Proteomes" id="UP000033070">
    <property type="component" value="Chromosome"/>
</dbReference>
<evidence type="ECO:0008006" key="4">
    <source>
        <dbReference type="Google" id="ProtNLM"/>
    </source>
</evidence>
<keyword evidence="1" id="KW-0472">Membrane</keyword>
<dbReference type="RefSeq" id="WP_197714098.1">
    <property type="nucleotide sequence ID" value="NZ_AP018738.1"/>
</dbReference>
<evidence type="ECO:0000313" key="2">
    <source>
        <dbReference type="EMBL" id="BBE49779.1"/>
    </source>
</evidence>
<dbReference type="EMBL" id="AP018738">
    <property type="protein sequence ID" value="BBE49779.1"/>
    <property type="molecule type" value="Genomic_DNA"/>
</dbReference>